<dbReference type="PANTHER" id="PTHR10192:SF5">
    <property type="entry name" value="GEPHYRIN"/>
    <property type="match status" value="1"/>
</dbReference>
<keyword evidence="9" id="KW-1185">Reference proteome</keyword>
<evidence type="ECO:0000256" key="4">
    <source>
        <dbReference type="ARBA" id="ARBA00023150"/>
    </source>
</evidence>
<dbReference type="Gene3D" id="3.90.105.10">
    <property type="entry name" value="Molybdopterin biosynthesis moea protein, domain 2"/>
    <property type="match status" value="1"/>
</dbReference>
<accession>A0A9X3FA75</accession>
<organism evidence="8 9">
    <name type="scientific">Draconibacterium aestuarii</name>
    <dbReference type="NCBI Taxonomy" id="2998507"/>
    <lineage>
        <taxon>Bacteria</taxon>
        <taxon>Pseudomonadati</taxon>
        <taxon>Bacteroidota</taxon>
        <taxon>Bacteroidia</taxon>
        <taxon>Marinilabiliales</taxon>
        <taxon>Prolixibacteraceae</taxon>
        <taxon>Draconibacterium</taxon>
    </lineage>
</organism>
<keyword evidence="4 6" id="KW-0501">Molybdenum cofactor biosynthesis</keyword>
<dbReference type="GO" id="GO:0061599">
    <property type="term" value="F:molybdopterin molybdotransferase activity"/>
    <property type="evidence" value="ECO:0007669"/>
    <property type="project" value="UniProtKB-UniRule"/>
</dbReference>
<dbReference type="Gene3D" id="2.40.340.10">
    <property type="entry name" value="MoeA, C-terminal, domain IV"/>
    <property type="match status" value="1"/>
</dbReference>
<evidence type="ECO:0000259" key="7">
    <source>
        <dbReference type="SMART" id="SM00852"/>
    </source>
</evidence>
<gene>
    <name evidence="8" type="ORF">OU798_23715</name>
</gene>
<dbReference type="Pfam" id="PF03454">
    <property type="entry name" value="MoeA_C"/>
    <property type="match status" value="1"/>
</dbReference>
<keyword evidence="6" id="KW-0500">Molybdenum</keyword>
<evidence type="ECO:0000256" key="6">
    <source>
        <dbReference type="RuleBase" id="RU365090"/>
    </source>
</evidence>
<proteinExistence type="inferred from homology"/>
<dbReference type="InterPro" id="IPR036425">
    <property type="entry name" value="MoaB/Mog-like_dom_sf"/>
</dbReference>
<reference evidence="8" key="1">
    <citation type="submission" date="2022-11" db="EMBL/GenBank/DDBJ databases">
        <title>Marilongibacter aestuarii gen. nov., sp. nov., isolated from tidal flat sediment.</title>
        <authorList>
            <person name="Jiayan W."/>
        </authorList>
    </citation>
    <scope>NUCLEOTIDE SEQUENCE</scope>
    <source>
        <strain evidence="8">Z1-6</strain>
    </source>
</reference>
<evidence type="ECO:0000256" key="3">
    <source>
        <dbReference type="ARBA" id="ARBA00010763"/>
    </source>
</evidence>
<dbReference type="InterPro" id="IPR038987">
    <property type="entry name" value="MoeA-like"/>
</dbReference>
<dbReference type="AlphaFoldDB" id="A0A9X3FA75"/>
<dbReference type="EMBL" id="JAPOHD010000068">
    <property type="protein sequence ID" value="MCY1723379.1"/>
    <property type="molecule type" value="Genomic_DNA"/>
</dbReference>
<dbReference type="SUPFAM" id="SSF53218">
    <property type="entry name" value="Molybdenum cofactor biosynthesis proteins"/>
    <property type="match status" value="1"/>
</dbReference>
<dbReference type="GO" id="GO:0005829">
    <property type="term" value="C:cytosol"/>
    <property type="evidence" value="ECO:0007669"/>
    <property type="project" value="TreeGrafter"/>
</dbReference>
<keyword evidence="6" id="KW-0460">Magnesium</keyword>
<comment type="catalytic activity">
    <reaction evidence="5">
        <text>adenylyl-molybdopterin + molybdate = Mo-molybdopterin + AMP + H(+)</text>
        <dbReference type="Rhea" id="RHEA:35047"/>
        <dbReference type="ChEBI" id="CHEBI:15378"/>
        <dbReference type="ChEBI" id="CHEBI:36264"/>
        <dbReference type="ChEBI" id="CHEBI:62727"/>
        <dbReference type="ChEBI" id="CHEBI:71302"/>
        <dbReference type="ChEBI" id="CHEBI:456215"/>
        <dbReference type="EC" id="2.10.1.1"/>
    </reaction>
</comment>
<dbReference type="RefSeq" id="WP_343335702.1">
    <property type="nucleotide sequence ID" value="NZ_JAPOHD010000068.1"/>
</dbReference>
<evidence type="ECO:0000256" key="2">
    <source>
        <dbReference type="ARBA" id="ARBA00005046"/>
    </source>
</evidence>
<evidence type="ECO:0000313" key="8">
    <source>
        <dbReference type="EMBL" id="MCY1723379.1"/>
    </source>
</evidence>
<dbReference type="Gene3D" id="2.170.190.11">
    <property type="entry name" value="Molybdopterin biosynthesis moea protein, domain 3"/>
    <property type="match status" value="1"/>
</dbReference>
<dbReference type="Proteomes" id="UP001145087">
    <property type="component" value="Unassembled WGS sequence"/>
</dbReference>
<dbReference type="Pfam" id="PF03453">
    <property type="entry name" value="MoeA_N"/>
    <property type="match status" value="1"/>
</dbReference>
<comment type="function">
    <text evidence="1 6">Catalyzes the insertion of molybdate into adenylated molybdopterin with the concomitant release of AMP.</text>
</comment>
<keyword evidence="6" id="KW-0808">Transferase</keyword>
<dbReference type="CDD" id="cd00887">
    <property type="entry name" value="MoeA"/>
    <property type="match status" value="1"/>
</dbReference>
<dbReference type="InterPro" id="IPR036688">
    <property type="entry name" value="MoeA_C_domain_IV_sf"/>
</dbReference>
<dbReference type="SMART" id="SM00852">
    <property type="entry name" value="MoCF_biosynth"/>
    <property type="match status" value="1"/>
</dbReference>
<comment type="pathway">
    <text evidence="2 6">Cofactor biosynthesis; molybdopterin biosynthesis.</text>
</comment>
<dbReference type="SUPFAM" id="SSF63867">
    <property type="entry name" value="MoeA C-terminal domain-like"/>
    <property type="match status" value="1"/>
</dbReference>
<evidence type="ECO:0000256" key="5">
    <source>
        <dbReference type="ARBA" id="ARBA00047317"/>
    </source>
</evidence>
<dbReference type="InterPro" id="IPR005111">
    <property type="entry name" value="MoeA_C_domain_IV"/>
</dbReference>
<dbReference type="GO" id="GO:0006777">
    <property type="term" value="P:Mo-molybdopterin cofactor biosynthetic process"/>
    <property type="evidence" value="ECO:0007669"/>
    <property type="project" value="UniProtKB-UniRule"/>
</dbReference>
<name>A0A9X3FA75_9BACT</name>
<sequence length="391" mass="43252">MSKFNEIQKLIAQLPADFKTEEVALENAYNRILQKDVLADMDMPPFNKSAMDGYACHLEDIGNKLEVLEVLQAGMMPTKKVGKNQCSKIMTGAAVPAACDCVFKIEDSENYGKNHVVCINPKTAKNICYQGEDYQTGDVLLKKGTLVNVSQIAVLAGAGYTKVKVSVMPKITVIATGSELVDPHKKPQPGQIRNSNASQLITQLRKMNVEVTEDKLVSDDYEKLTHVFIQALKDNDIVFFTGGASFGDFDFIPGILKKQEFNVFWETTGMKPGNPMSFSQKNNKYCFGLSGNPVSSLIQFEFLAKPLIYKLLGANYTPLRIKAKMGFDYFRKKADRFGVVPVIIGNEGDIEAIPFHGSAHINALTFANALLEVPLEETNINKGEMAYVRPL</sequence>
<dbReference type="InterPro" id="IPR005110">
    <property type="entry name" value="MoeA_linker/N"/>
</dbReference>
<evidence type="ECO:0000256" key="1">
    <source>
        <dbReference type="ARBA" id="ARBA00002901"/>
    </source>
</evidence>
<dbReference type="Pfam" id="PF00994">
    <property type="entry name" value="MoCF_biosynth"/>
    <property type="match status" value="1"/>
</dbReference>
<feature type="domain" description="MoaB/Mog" evidence="7">
    <location>
        <begin position="172"/>
        <end position="310"/>
    </location>
</feature>
<dbReference type="InterPro" id="IPR036135">
    <property type="entry name" value="MoeA_linker/N_sf"/>
</dbReference>
<dbReference type="PANTHER" id="PTHR10192">
    <property type="entry name" value="MOLYBDOPTERIN BIOSYNTHESIS PROTEIN"/>
    <property type="match status" value="1"/>
</dbReference>
<dbReference type="EC" id="2.10.1.1" evidence="6"/>
<dbReference type="GO" id="GO:0046872">
    <property type="term" value="F:metal ion binding"/>
    <property type="evidence" value="ECO:0007669"/>
    <property type="project" value="UniProtKB-UniRule"/>
</dbReference>
<comment type="caution">
    <text evidence="8">The sequence shown here is derived from an EMBL/GenBank/DDBJ whole genome shotgun (WGS) entry which is preliminary data.</text>
</comment>
<keyword evidence="6" id="KW-0479">Metal-binding</keyword>
<dbReference type="SUPFAM" id="SSF63882">
    <property type="entry name" value="MoeA N-terminal region -like"/>
    <property type="match status" value="1"/>
</dbReference>
<dbReference type="Gene3D" id="3.40.980.10">
    <property type="entry name" value="MoaB/Mog-like domain"/>
    <property type="match status" value="1"/>
</dbReference>
<protein>
    <recommendedName>
        <fullName evidence="6">Molybdopterin molybdenumtransferase</fullName>
        <ecNumber evidence="6">2.10.1.1</ecNumber>
    </recommendedName>
</protein>
<comment type="similarity">
    <text evidence="3 6">Belongs to the MoeA family.</text>
</comment>
<comment type="cofactor">
    <cofactor evidence="6">
        <name>Mg(2+)</name>
        <dbReference type="ChEBI" id="CHEBI:18420"/>
    </cofactor>
</comment>
<dbReference type="InterPro" id="IPR001453">
    <property type="entry name" value="MoaB/Mog_dom"/>
</dbReference>
<evidence type="ECO:0000313" key="9">
    <source>
        <dbReference type="Proteomes" id="UP001145087"/>
    </source>
</evidence>